<feature type="transmembrane region" description="Helical" evidence="1">
    <location>
        <begin position="61"/>
        <end position="80"/>
    </location>
</feature>
<dbReference type="RefSeq" id="WP_101074245.1">
    <property type="nucleotide sequence ID" value="NZ_PISP01000006.1"/>
</dbReference>
<sequence>MEELNGATIYWLISIGLMIGYIMDLVMIKRGIGMIGNVIGGVIGSLIIGLSVIAIGLFAPLVYAAIGSIAFLFLVNVFSFHPENRIDAKA</sequence>
<comment type="caution">
    <text evidence="2">The sequence shown here is derived from an EMBL/GenBank/DDBJ whole genome shotgun (WGS) entry which is preliminary data.</text>
</comment>
<feature type="transmembrane region" description="Helical" evidence="1">
    <location>
        <begin position="35"/>
        <end position="55"/>
    </location>
</feature>
<keyword evidence="1" id="KW-1133">Transmembrane helix</keyword>
<evidence type="ECO:0000256" key="1">
    <source>
        <dbReference type="SAM" id="Phobius"/>
    </source>
</evidence>
<name>A0A2N0VEH8_9BACT</name>
<organism evidence="2 3">
    <name type="scientific">Rhodohalobacter barkolensis</name>
    <dbReference type="NCBI Taxonomy" id="2053187"/>
    <lineage>
        <taxon>Bacteria</taxon>
        <taxon>Pseudomonadati</taxon>
        <taxon>Balneolota</taxon>
        <taxon>Balneolia</taxon>
        <taxon>Balneolales</taxon>
        <taxon>Balneolaceae</taxon>
        <taxon>Rhodohalobacter</taxon>
    </lineage>
</organism>
<evidence type="ECO:0000313" key="3">
    <source>
        <dbReference type="Proteomes" id="UP000233398"/>
    </source>
</evidence>
<keyword evidence="1" id="KW-0472">Membrane</keyword>
<protein>
    <recommendedName>
        <fullName evidence="4">GlsB/YeaQ/YmgE family stress response membrane protein</fullName>
    </recommendedName>
</protein>
<proteinExistence type="predicted"/>
<accession>A0A2N0VEH8</accession>
<feature type="transmembrane region" description="Helical" evidence="1">
    <location>
        <begin position="6"/>
        <end position="23"/>
    </location>
</feature>
<evidence type="ECO:0008006" key="4">
    <source>
        <dbReference type="Google" id="ProtNLM"/>
    </source>
</evidence>
<dbReference type="AlphaFoldDB" id="A0A2N0VEH8"/>
<dbReference type="Proteomes" id="UP000233398">
    <property type="component" value="Unassembled WGS sequence"/>
</dbReference>
<dbReference type="EMBL" id="PISP01000006">
    <property type="protein sequence ID" value="PKD42560.1"/>
    <property type="molecule type" value="Genomic_DNA"/>
</dbReference>
<reference evidence="2 3" key="1">
    <citation type="submission" date="2017-11" db="EMBL/GenBank/DDBJ databases">
        <title>Rhodohalobacter 15182 sp. nov., isolated from a salt lake.</title>
        <authorList>
            <person name="Han S."/>
        </authorList>
    </citation>
    <scope>NUCLEOTIDE SEQUENCE [LARGE SCALE GENOMIC DNA]</scope>
    <source>
        <strain evidence="2 3">15182</strain>
    </source>
</reference>
<dbReference type="OrthoDB" id="1525113at2"/>
<evidence type="ECO:0000313" key="2">
    <source>
        <dbReference type="EMBL" id="PKD42560.1"/>
    </source>
</evidence>
<gene>
    <name evidence="2" type="ORF">CWD77_14200</name>
</gene>
<keyword evidence="1" id="KW-0812">Transmembrane</keyword>
<keyword evidence="3" id="KW-1185">Reference proteome</keyword>